<feature type="transmembrane region" description="Helical" evidence="7">
    <location>
        <begin position="1113"/>
        <end position="1132"/>
    </location>
</feature>
<keyword evidence="6" id="KW-0325">Glycoprotein</keyword>
<dbReference type="InterPro" id="IPR028082">
    <property type="entry name" value="Peripla_BP_I"/>
</dbReference>
<evidence type="ECO:0000259" key="9">
    <source>
        <dbReference type="PROSITE" id="PS50259"/>
    </source>
</evidence>
<feature type="transmembrane region" description="Helical" evidence="7">
    <location>
        <begin position="951"/>
        <end position="976"/>
    </location>
</feature>
<evidence type="ECO:0000256" key="5">
    <source>
        <dbReference type="ARBA" id="ARBA00023170"/>
    </source>
</evidence>
<dbReference type="PRINTS" id="PR00248">
    <property type="entry name" value="GPCRMGR"/>
</dbReference>
<dbReference type="InterPro" id="IPR050726">
    <property type="entry name" value="mGluR"/>
</dbReference>
<keyword evidence="2 7" id="KW-0812">Transmembrane</keyword>
<feature type="transmembrane region" description="Helical" evidence="7">
    <location>
        <begin position="988"/>
        <end position="1009"/>
    </location>
</feature>
<reference evidence="10" key="1">
    <citation type="journal article" date="2019" name="bioRxiv">
        <title>The Genome of the Zebra Mussel, Dreissena polymorpha: A Resource for Invasive Species Research.</title>
        <authorList>
            <person name="McCartney M.A."/>
            <person name="Auch B."/>
            <person name="Kono T."/>
            <person name="Mallez S."/>
            <person name="Zhang Y."/>
            <person name="Obille A."/>
            <person name="Becker A."/>
            <person name="Abrahante J.E."/>
            <person name="Garbe J."/>
            <person name="Badalamenti J.P."/>
            <person name="Herman A."/>
            <person name="Mangelson H."/>
            <person name="Liachko I."/>
            <person name="Sullivan S."/>
            <person name="Sone E.D."/>
            <person name="Koren S."/>
            <person name="Silverstein K.A.T."/>
            <person name="Beckman K.B."/>
            <person name="Gohl D.M."/>
        </authorList>
    </citation>
    <scope>NUCLEOTIDE SEQUENCE</scope>
    <source>
        <strain evidence="10">Duluth1</strain>
        <tissue evidence="10">Whole animal</tissue>
    </source>
</reference>
<sequence length="1263" mass="140298">METLTFIILLGTFMQISPLFAIDPFLSSPGSSVVLVFIDLHEGRQGDGGCVGVNWVNFGRAHYMYWRSMQGNITGIEIYDSCGSERRVADILRHRLHRTACNSSGIPAPVSGVVSCSRANVAALVPSLLGTLHVRIHDGDQTPVSDNGLILAEIPSLESVQVLTEILRRLNWTYVSTVTDDTLISQAELKTFLKLADDSGICIGASYTVNDVINNNLHDVHTSGAVVFLQNMLELHSFGGRLQNLVILSHDRAIEDTQIMDSVDKALVLTDNFPEGAINNTKFMDYMLNLTKNELLIENDTDVQYFIKIFNCTYNATEQTAVCLDPDVIKKHLTRAVGTERMHVFGDVYEFMANIAERLESQKCPSFSRDCINADMLDTSPVFAVANNTLLRRSPFSINISYISNGRINQKGVFSTTRDKEVTPDVSYWIASSEPFPQSACTTWCPGCNASLCFKSADNLMFDGEYVYIPGDLVIAAMVPLSAVWNKIGAGNTCSGLRPRDNYDVISEAFLFGVQSYKSRHPSNFRNISIGAILFDTCSDFNRGAQILANFESCKYAFNHSQHWSPTPLKVPVYLSFDFDAHQLPNGAGAIGKLALQMDPLGRIYVKGGLVYDPSMYSYDAVAEFLKAMNWTHIGLLTSQNMTGFSIDSLSDSTKSNNVCIAFHRHLPRASHEISPVVDTITTSSASTVLIFGTSGDIDYFFRSLTSRLVVKTWIIIESRENWVDFTPIPLPYGTILFQRYAKQNAMFNNHLNRLIAGQSVKTTTKNMWISKYAQERSVNRIPSPSVNDVTRMQASDVIRTLDVSLAALQRAVITVCGSNSSLCSIFLPDGPQRTMDELQSVKLNYEGDFVDMHEPSEMSGNYLISSVQESGMIKVGHWVDQQLEVFFHELKSYNSIGEPLKELRPSVCPGRVCSCTNMNMSSDGKNQTLSANLDKDMGFVNTTGEFQRGLWQIITIVIAGSGAFLALILLLYLICKLFGGGLLRRHLVLGIPLLFATMLLLLSVLPFVFSPSEAVCGLRYFAHGLSYALCFGILLTKMMSLRDYKFVGLGGDVSKVNQLLLAFFIAAVQIAIGVQWWVLRSPVLITVNVTELVDGQVRKNTYYACDFTRRDFISYHSYVIFLIVLCCLYSFSIKSSLRNTKEVSSKVLVVCAWFCLALWIAIIVTFFVLTRDFLEAICAIGLLANAMSILLIIFLPTVTLISRLKYDVAKSPGDRNSNGYKLDTDFQFERPYSLPGTLHSAITDKSLTMPRSLATFDTSLSY</sequence>
<dbReference type="Proteomes" id="UP000828390">
    <property type="component" value="Unassembled WGS sequence"/>
</dbReference>
<reference evidence="10" key="2">
    <citation type="submission" date="2020-11" db="EMBL/GenBank/DDBJ databases">
        <authorList>
            <person name="McCartney M.A."/>
            <person name="Auch B."/>
            <person name="Kono T."/>
            <person name="Mallez S."/>
            <person name="Becker A."/>
            <person name="Gohl D.M."/>
            <person name="Silverstein K.A.T."/>
            <person name="Koren S."/>
            <person name="Bechman K.B."/>
            <person name="Herman A."/>
            <person name="Abrahante J.E."/>
            <person name="Garbe J."/>
        </authorList>
    </citation>
    <scope>NUCLEOTIDE SEQUENCE</scope>
    <source>
        <strain evidence="10">Duluth1</strain>
        <tissue evidence="10">Whole animal</tissue>
    </source>
</reference>
<evidence type="ECO:0000256" key="7">
    <source>
        <dbReference type="SAM" id="Phobius"/>
    </source>
</evidence>
<feature type="transmembrane region" description="Helical" evidence="7">
    <location>
        <begin position="1060"/>
        <end position="1079"/>
    </location>
</feature>
<dbReference type="CDD" id="cd13953">
    <property type="entry name" value="7tm_classC_mGluR-like"/>
    <property type="match status" value="1"/>
</dbReference>
<keyword evidence="5" id="KW-0675">Receptor</keyword>
<dbReference type="Pfam" id="PF00003">
    <property type="entry name" value="7tm_3"/>
    <property type="match status" value="1"/>
</dbReference>
<evidence type="ECO:0000256" key="2">
    <source>
        <dbReference type="ARBA" id="ARBA00022692"/>
    </source>
</evidence>
<keyword evidence="3 7" id="KW-1133">Transmembrane helix</keyword>
<dbReference type="SUPFAM" id="SSF53822">
    <property type="entry name" value="Periplasmic binding protein-like I"/>
    <property type="match status" value="2"/>
</dbReference>
<evidence type="ECO:0000313" key="10">
    <source>
        <dbReference type="EMBL" id="KAH3820391.1"/>
    </source>
</evidence>
<evidence type="ECO:0000256" key="3">
    <source>
        <dbReference type="ARBA" id="ARBA00022989"/>
    </source>
</evidence>
<dbReference type="PANTHER" id="PTHR24060">
    <property type="entry name" value="METABOTROPIC GLUTAMATE RECEPTOR"/>
    <property type="match status" value="1"/>
</dbReference>
<evidence type="ECO:0000256" key="4">
    <source>
        <dbReference type="ARBA" id="ARBA00023136"/>
    </source>
</evidence>
<dbReference type="InterPro" id="IPR000337">
    <property type="entry name" value="GPCR_3"/>
</dbReference>
<dbReference type="OrthoDB" id="9880600at2759"/>
<proteinExistence type="predicted"/>
<dbReference type="GO" id="GO:0004930">
    <property type="term" value="F:G protein-coupled receptor activity"/>
    <property type="evidence" value="ECO:0007669"/>
    <property type="project" value="InterPro"/>
</dbReference>
<dbReference type="GO" id="GO:0016020">
    <property type="term" value="C:membrane"/>
    <property type="evidence" value="ECO:0007669"/>
    <property type="project" value="UniProtKB-SubCell"/>
</dbReference>
<protein>
    <recommendedName>
        <fullName evidence="9">G-protein coupled receptors family 3 profile domain-containing protein</fullName>
    </recommendedName>
</protein>
<evidence type="ECO:0000313" key="11">
    <source>
        <dbReference type="Proteomes" id="UP000828390"/>
    </source>
</evidence>
<feature type="signal peptide" evidence="8">
    <location>
        <begin position="1"/>
        <end position="21"/>
    </location>
</feature>
<dbReference type="AlphaFoldDB" id="A0A9D4GRY7"/>
<name>A0A9D4GRY7_DREPO</name>
<feature type="transmembrane region" description="Helical" evidence="7">
    <location>
        <begin position="1174"/>
        <end position="1196"/>
    </location>
</feature>
<evidence type="ECO:0000256" key="1">
    <source>
        <dbReference type="ARBA" id="ARBA00004141"/>
    </source>
</evidence>
<feature type="chain" id="PRO_5039374043" description="G-protein coupled receptors family 3 profile domain-containing protein" evidence="8">
    <location>
        <begin position="22"/>
        <end position="1263"/>
    </location>
</feature>
<evidence type="ECO:0000256" key="6">
    <source>
        <dbReference type="ARBA" id="ARBA00023180"/>
    </source>
</evidence>
<feature type="transmembrane region" description="Helical" evidence="7">
    <location>
        <begin position="1144"/>
        <end position="1168"/>
    </location>
</feature>
<dbReference type="EMBL" id="JAIWYP010000005">
    <property type="protein sequence ID" value="KAH3820391.1"/>
    <property type="molecule type" value="Genomic_DNA"/>
</dbReference>
<evidence type="ECO:0000256" key="8">
    <source>
        <dbReference type="SAM" id="SignalP"/>
    </source>
</evidence>
<dbReference type="PROSITE" id="PS50259">
    <property type="entry name" value="G_PROTEIN_RECEP_F3_4"/>
    <property type="match status" value="1"/>
</dbReference>
<comment type="caution">
    <text evidence="10">The sequence shown here is derived from an EMBL/GenBank/DDBJ whole genome shotgun (WGS) entry which is preliminary data.</text>
</comment>
<dbReference type="Gene3D" id="3.40.50.2300">
    <property type="match status" value="4"/>
</dbReference>
<keyword evidence="4 7" id="KW-0472">Membrane</keyword>
<gene>
    <name evidence="10" type="ORF">DPMN_122137</name>
</gene>
<accession>A0A9D4GRY7</accession>
<feature type="transmembrane region" description="Helical" evidence="7">
    <location>
        <begin position="1021"/>
        <end position="1039"/>
    </location>
</feature>
<comment type="subcellular location">
    <subcellularLocation>
        <location evidence="1">Membrane</location>
        <topology evidence="1">Multi-pass membrane protein</topology>
    </subcellularLocation>
</comment>
<keyword evidence="8" id="KW-0732">Signal</keyword>
<dbReference type="InterPro" id="IPR017978">
    <property type="entry name" value="GPCR_3_C"/>
</dbReference>
<keyword evidence="11" id="KW-1185">Reference proteome</keyword>
<organism evidence="10 11">
    <name type="scientific">Dreissena polymorpha</name>
    <name type="common">Zebra mussel</name>
    <name type="synonym">Mytilus polymorpha</name>
    <dbReference type="NCBI Taxonomy" id="45954"/>
    <lineage>
        <taxon>Eukaryota</taxon>
        <taxon>Metazoa</taxon>
        <taxon>Spiralia</taxon>
        <taxon>Lophotrochozoa</taxon>
        <taxon>Mollusca</taxon>
        <taxon>Bivalvia</taxon>
        <taxon>Autobranchia</taxon>
        <taxon>Heteroconchia</taxon>
        <taxon>Euheterodonta</taxon>
        <taxon>Imparidentia</taxon>
        <taxon>Neoheterodontei</taxon>
        <taxon>Myida</taxon>
        <taxon>Dreissenoidea</taxon>
        <taxon>Dreissenidae</taxon>
        <taxon>Dreissena</taxon>
    </lineage>
</organism>
<feature type="domain" description="G-protein coupled receptors family 3 profile" evidence="9">
    <location>
        <begin position="990"/>
        <end position="1202"/>
    </location>
</feature>